<evidence type="ECO:0000256" key="1">
    <source>
        <dbReference type="ARBA" id="ARBA00001946"/>
    </source>
</evidence>
<dbReference type="InterPro" id="IPR051600">
    <property type="entry name" value="Beta-PGM-like"/>
</dbReference>
<sequence length="163" mass="17418">MVTEVSEADSLNLDSRVGVIFDVDGVLIDSAEPHFTSWRLLADECGGTVTREQFAATFGRQNRDIVPVLFGEVSKTRLQALSERKEEIYRDLVRNNPPIVPGAVELAHGLARAGARLAVGSSGPLANIEFVLGAMEVTGLISAIVSGDDVTRGKPDPQVFSIA</sequence>
<comment type="caution">
    <text evidence="5">The sequence shown here is derived from an EMBL/GenBank/DDBJ whole genome shotgun (WGS) entry which is preliminary data.</text>
</comment>
<dbReference type="InterPro" id="IPR023214">
    <property type="entry name" value="HAD_sf"/>
</dbReference>
<evidence type="ECO:0000256" key="4">
    <source>
        <dbReference type="ARBA" id="ARBA00023277"/>
    </source>
</evidence>
<dbReference type="GO" id="GO:0003824">
    <property type="term" value="F:catalytic activity"/>
    <property type="evidence" value="ECO:0007669"/>
    <property type="project" value="UniProtKB-ARBA"/>
</dbReference>
<dbReference type="AlphaFoldDB" id="X0UGW0"/>
<evidence type="ECO:0000256" key="2">
    <source>
        <dbReference type="ARBA" id="ARBA00022723"/>
    </source>
</evidence>
<gene>
    <name evidence="5" type="ORF">S01H1_31065</name>
</gene>
<comment type="cofactor">
    <cofactor evidence="1">
        <name>Mg(2+)</name>
        <dbReference type="ChEBI" id="CHEBI:18420"/>
    </cofactor>
</comment>
<keyword evidence="2" id="KW-0479">Metal-binding</keyword>
<accession>X0UGW0</accession>
<keyword evidence="3" id="KW-0460">Magnesium</keyword>
<evidence type="ECO:0000313" key="5">
    <source>
        <dbReference type="EMBL" id="GAF87770.1"/>
    </source>
</evidence>
<dbReference type="InterPro" id="IPR036412">
    <property type="entry name" value="HAD-like_sf"/>
</dbReference>
<reference evidence="5" key="1">
    <citation type="journal article" date="2014" name="Front. Microbiol.">
        <title>High frequency of phylogenetically diverse reductive dehalogenase-homologous genes in deep subseafloor sedimentary metagenomes.</title>
        <authorList>
            <person name="Kawai M."/>
            <person name="Futagami T."/>
            <person name="Toyoda A."/>
            <person name="Takaki Y."/>
            <person name="Nishi S."/>
            <person name="Hori S."/>
            <person name="Arai W."/>
            <person name="Tsubouchi T."/>
            <person name="Morono Y."/>
            <person name="Uchiyama I."/>
            <person name="Ito T."/>
            <person name="Fujiyama A."/>
            <person name="Inagaki F."/>
            <person name="Takami H."/>
        </authorList>
    </citation>
    <scope>NUCLEOTIDE SEQUENCE</scope>
    <source>
        <strain evidence="5">Expedition CK06-06</strain>
    </source>
</reference>
<evidence type="ECO:0000256" key="3">
    <source>
        <dbReference type="ARBA" id="ARBA00022842"/>
    </source>
</evidence>
<dbReference type="PANTHER" id="PTHR46193:SF18">
    <property type="entry name" value="HEXITOL PHOSPHATASE B"/>
    <property type="match status" value="1"/>
</dbReference>
<dbReference type="SFLD" id="SFLDS00003">
    <property type="entry name" value="Haloacid_Dehalogenase"/>
    <property type="match status" value="1"/>
</dbReference>
<dbReference type="Pfam" id="PF13419">
    <property type="entry name" value="HAD_2"/>
    <property type="match status" value="1"/>
</dbReference>
<name>X0UGW0_9ZZZZ</name>
<proteinExistence type="predicted"/>
<protein>
    <recommendedName>
        <fullName evidence="6">HAD family phosphatase</fullName>
    </recommendedName>
</protein>
<dbReference type="Gene3D" id="3.40.50.1000">
    <property type="entry name" value="HAD superfamily/HAD-like"/>
    <property type="match status" value="1"/>
</dbReference>
<dbReference type="InterPro" id="IPR023198">
    <property type="entry name" value="PGP-like_dom2"/>
</dbReference>
<organism evidence="5">
    <name type="scientific">marine sediment metagenome</name>
    <dbReference type="NCBI Taxonomy" id="412755"/>
    <lineage>
        <taxon>unclassified sequences</taxon>
        <taxon>metagenomes</taxon>
        <taxon>ecological metagenomes</taxon>
    </lineage>
</organism>
<dbReference type="InterPro" id="IPR041492">
    <property type="entry name" value="HAD_2"/>
</dbReference>
<dbReference type="EMBL" id="BARS01019148">
    <property type="protein sequence ID" value="GAF87770.1"/>
    <property type="molecule type" value="Genomic_DNA"/>
</dbReference>
<feature type="non-terminal residue" evidence="5">
    <location>
        <position position="163"/>
    </location>
</feature>
<dbReference type="GO" id="GO:0046872">
    <property type="term" value="F:metal ion binding"/>
    <property type="evidence" value="ECO:0007669"/>
    <property type="project" value="UniProtKB-KW"/>
</dbReference>
<dbReference type="SUPFAM" id="SSF56784">
    <property type="entry name" value="HAD-like"/>
    <property type="match status" value="1"/>
</dbReference>
<keyword evidence="4" id="KW-0119">Carbohydrate metabolism</keyword>
<evidence type="ECO:0008006" key="6">
    <source>
        <dbReference type="Google" id="ProtNLM"/>
    </source>
</evidence>
<dbReference type="SFLD" id="SFLDG01129">
    <property type="entry name" value="C1.5:_HAD__Beta-PGM__Phosphata"/>
    <property type="match status" value="1"/>
</dbReference>
<dbReference type="PANTHER" id="PTHR46193">
    <property type="entry name" value="6-PHOSPHOGLUCONATE PHOSPHATASE"/>
    <property type="match status" value="1"/>
</dbReference>
<dbReference type="Gene3D" id="1.10.150.240">
    <property type="entry name" value="Putative phosphatase, domain 2"/>
    <property type="match status" value="1"/>
</dbReference>